<evidence type="ECO:0000256" key="1">
    <source>
        <dbReference type="SAM" id="Phobius"/>
    </source>
</evidence>
<keyword evidence="1" id="KW-0812">Transmembrane</keyword>
<dbReference type="KEGG" id="abut:Ami103574_05815"/>
<feature type="transmembrane region" description="Helical" evidence="1">
    <location>
        <begin position="179"/>
        <end position="200"/>
    </location>
</feature>
<dbReference type="Proteomes" id="UP000466848">
    <property type="component" value="Chromosome"/>
</dbReference>
<dbReference type="RefSeq" id="WP_163065729.1">
    <property type="nucleotide sequence ID" value="NZ_CP048649.1"/>
</dbReference>
<dbReference type="EMBL" id="CP048649">
    <property type="protein sequence ID" value="QIB68866.1"/>
    <property type="molecule type" value="Genomic_DNA"/>
</dbReference>
<evidence type="ECO:0000313" key="3">
    <source>
        <dbReference type="Proteomes" id="UP000466848"/>
    </source>
</evidence>
<keyword evidence="3" id="KW-1185">Reference proteome</keyword>
<keyword evidence="1" id="KW-0472">Membrane</keyword>
<sequence length="208" mass="22534">MKKNIFANTIQSLSLSREYTTFLFFALIFGISTGVFFEVLMSTDMKADMQYYLQNLLLTPLEGEAPAASSFAALIGSVILNLLALALIALSGYTRFTYPVPCAMVIIKGLSLGYCCALILETLDLKGALVIALSLFPQNTLLLPAFFLSANLAVAKAASSRHKKNKGMVRSFNASDAPYLYAHVFLGLLVVASCLLQSLFLPLASRLV</sequence>
<dbReference type="Pfam" id="PF01944">
    <property type="entry name" value="SpoIIM"/>
    <property type="match status" value="1"/>
</dbReference>
<accession>A0A858BXS2</accession>
<organism evidence="2 3">
    <name type="scientific">Aminipila butyrica</name>
    <dbReference type="NCBI Taxonomy" id="433296"/>
    <lineage>
        <taxon>Bacteria</taxon>
        <taxon>Bacillati</taxon>
        <taxon>Bacillota</taxon>
        <taxon>Clostridia</taxon>
        <taxon>Peptostreptococcales</taxon>
        <taxon>Anaerovoracaceae</taxon>
        <taxon>Aminipila</taxon>
    </lineage>
</organism>
<reference evidence="2 3" key="1">
    <citation type="submission" date="2020-02" db="EMBL/GenBank/DDBJ databases">
        <authorList>
            <person name="Kim Y.B."/>
            <person name="Roh S.W."/>
        </authorList>
    </citation>
    <scope>NUCLEOTIDE SEQUENCE [LARGE SCALE GENOMIC DNA]</scope>
    <source>
        <strain evidence="2 3">DSM 103574</strain>
    </source>
</reference>
<dbReference type="InterPro" id="IPR002798">
    <property type="entry name" value="SpoIIM-like"/>
</dbReference>
<dbReference type="AlphaFoldDB" id="A0A858BXS2"/>
<proteinExistence type="predicted"/>
<protein>
    <recommendedName>
        <fullName evidence="4">Stage ii sporulation protein m</fullName>
    </recommendedName>
</protein>
<evidence type="ECO:0000313" key="2">
    <source>
        <dbReference type="EMBL" id="QIB68866.1"/>
    </source>
</evidence>
<evidence type="ECO:0008006" key="4">
    <source>
        <dbReference type="Google" id="ProtNLM"/>
    </source>
</evidence>
<feature type="transmembrane region" description="Helical" evidence="1">
    <location>
        <begin position="21"/>
        <end position="41"/>
    </location>
</feature>
<feature type="transmembrane region" description="Helical" evidence="1">
    <location>
        <begin position="67"/>
        <end position="90"/>
    </location>
</feature>
<gene>
    <name evidence="2" type="ORF">Ami103574_05815</name>
</gene>
<feature type="transmembrane region" description="Helical" evidence="1">
    <location>
        <begin position="102"/>
        <end position="120"/>
    </location>
</feature>
<keyword evidence="1" id="KW-1133">Transmembrane helix</keyword>
<feature type="transmembrane region" description="Helical" evidence="1">
    <location>
        <begin position="140"/>
        <end position="158"/>
    </location>
</feature>
<name>A0A858BXS2_9FIRM</name>